<dbReference type="GO" id="GO:0004622">
    <property type="term" value="F:phosphatidylcholine lysophospholipase activity"/>
    <property type="evidence" value="ECO:0007669"/>
    <property type="project" value="TreeGrafter"/>
</dbReference>
<proteinExistence type="predicted"/>
<feature type="signal peptide" evidence="1">
    <location>
        <begin position="1"/>
        <end position="20"/>
    </location>
</feature>
<name>A0A6J3LWE2_9PEZI</name>
<evidence type="ECO:0000313" key="4">
    <source>
        <dbReference type="RefSeq" id="XP_033457126.1"/>
    </source>
</evidence>
<dbReference type="InterPro" id="IPR036514">
    <property type="entry name" value="SGNH_hydro_sf"/>
</dbReference>
<evidence type="ECO:0000259" key="2">
    <source>
        <dbReference type="Pfam" id="PF13472"/>
    </source>
</evidence>
<reference evidence="4" key="1">
    <citation type="submission" date="2020-01" db="EMBL/GenBank/DDBJ databases">
        <authorList>
            <consortium name="DOE Joint Genome Institute"/>
            <person name="Haridas S."/>
            <person name="Albert R."/>
            <person name="Binder M."/>
            <person name="Bloem J."/>
            <person name="Labutti K."/>
            <person name="Salamov A."/>
            <person name="Andreopoulos B."/>
            <person name="Baker S.E."/>
            <person name="Barry K."/>
            <person name="Bills G."/>
            <person name="Bluhm B.H."/>
            <person name="Cannon C."/>
            <person name="Castanera R."/>
            <person name="Culley D.E."/>
            <person name="Daum C."/>
            <person name="Ezra D."/>
            <person name="Gonzalez J.B."/>
            <person name="Henrissat B."/>
            <person name="Kuo A."/>
            <person name="Liang C."/>
            <person name="Lipzen A."/>
            <person name="Lutzoni F."/>
            <person name="Magnuson J."/>
            <person name="Mondo S."/>
            <person name="Nolan M."/>
            <person name="Ohm R."/>
            <person name="Pangilinan J."/>
            <person name="Park H.-J."/>
            <person name="Ramirez L."/>
            <person name="Alfaro M."/>
            <person name="Sun H."/>
            <person name="Tritt A."/>
            <person name="Yoshinaga Y."/>
            <person name="Zwiers L.-H."/>
            <person name="Turgeon B.G."/>
            <person name="Goodwin S.B."/>
            <person name="Spatafora J.W."/>
            <person name="Crous P.W."/>
            <person name="Grigoriev I.V."/>
        </authorList>
    </citation>
    <scope>NUCLEOTIDE SEQUENCE</scope>
    <source>
        <strain evidence="4">CBS 342.82</strain>
    </source>
</reference>
<dbReference type="PANTHER" id="PTHR30383">
    <property type="entry name" value="THIOESTERASE 1/PROTEASE 1/LYSOPHOSPHOLIPASE L1"/>
    <property type="match status" value="1"/>
</dbReference>
<feature type="chain" id="PRO_5026918417" evidence="1">
    <location>
        <begin position="21"/>
        <end position="248"/>
    </location>
</feature>
<evidence type="ECO:0000313" key="3">
    <source>
        <dbReference type="Proteomes" id="UP000504637"/>
    </source>
</evidence>
<keyword evidence="3" id="KW-1185">Reference proteome</keyword>
<reference evidence="4" key="3">
    <citation type="submission" date="2025-08" db="UniProtKB">
        <authorList>
            <consortium name="RefSeq"/>
        </authorList>
    </citation>
    <scope>IDENTIFICATION</scope>
    <source>
        <strain evidence="4">CBS 342.82</strain>
    </source>
</reference>
<organism evidence="4">
    <name type="scientific">Dissoconium aciculare CBS 342.82</name>
    <dbReference type="NCBI Taxonomy" id="1314786"/>
    <lineage>
        <taxon>Eukaryota</taxon>
        <taxon>Fungi</taxon>
        <taxon>Dikarya</taxon>
        <taxon>Ascomycota</taxon>
        <taxon>Pezizomycotina</taxon>
        <taxon>Dothideomycetes</taxon>
        <taxon>Dothideomycetidae</taxon>
        <taxon>Mycosphaerellales</taxon>
        <taxon>Dissoconiaceae</taxon>
        <taxon>Dissoconium</taxon>
    </lineage>
</organism>
<reference evidence="4" key="2">
    <citation type="submission" date="2020-04" db="EMBL/GenBank/DDBJ databases">
        <authorList>
            <consortium name="NCBI Genome Project"/>
        </authorList>
    </citation>
    <scope>NUCLEOTIDE SEQUENCE</scope>
    <source>
        <strain evidence="4">CBS 342.82</strain>
    </source>
</reference>
<dbReference type="Pfam" id="PF13472">
    <property type="entry name" value="Lipase_GDSL_2"/>
    <property type="match status" value="1"/>
</dbReference>
<dbReference type="RefSeq" id="XP_033457126.1">
    <property type="nucleotide sequence ID" value="XM_033605469.1"/>
</dbReference>
<dbReference type="AlphaFoldDB" id="A0A6J3LWE2"/>
<feature type="domain" description="SGNH hydrolase-type esterase" evidence="2">
    <location>
        <begin position="45"/>
        <end position="227"/>
    </location>
</feature>
<dbReference type="GeneID" id="54363269"/>
<dbReference type="Gene3D" id="3.40.50.1110">
    <property type="entry name" value="SGNH hydrolase"/>
    <property type="match status" value="1"/>
</dbReference>
<dbReference type="Proteomes" id="UP000504637">
    <property type="component" value="Unplaced"/>
</dbReference>
<dbReference type="SUPFAM" id="SSF52266">
    <property type="entry name" value="SGNH hydrolase"/>
    <property type="match status" value="1"/>
</dbReference>
<keyword evidence="1" id="KW-0732">Signal</keyword>
<dbReference type="PANTHER" id="PTHR30383:SF5">
    <property type="entry name" value="SGNH HYDROLASE-TYPE ESTERASE DOMAIN-CONTAINING PROTEIN"/>
    <property type="match status" value="1"/>
</dbReference>
<sequence>MVRFSLVALLGAVGITGVNAGAQIPSFSKNNNAGVPLRIMPVGASQVAGTGSTDGNGWRQNLYNLLTYDGKSVSYAGTQNFGKLVWPLNLVEAYPGLTIIEVLGKLLNDNVLSQQKPNVIIATIGSNNCVKRSKSPYDDGVSQMSQVLDQIRDQLPDTLTLVAGVTRWLKDNQNDPCIQKVNAGIQQAVANHQAYGQKVQFVDLYDVLDPGADYIGDGLHPNDGGYKKLAKTWFEAILAWQGEISAPR</sequence>
<protein>
    <submittedName>
        <fullName evidence="4">Carbohydrate esterase family 3 protein</fullName>
    </submittedName>
</protein>
<evidence type="ECO:0000256" key="1">
    <source>
        <dbReference type="SAM" id="SignalP"/>
    </source>
</evidence>
<dbReference type="OrthoDB" id="3915838at2759"/>
<dbReference type="InterPro" id="IPR013830">
    <property type="entry name" value="SGNH_hydro"/>
</dbReference>
<gene>
    <name evidence="4" type="ORF">K489DRAFT_382843</name>
</gene>
<accession>A0A6J3LWE2</accession>
<dbReference type="InterPro" id="IPR051532">
    <property type="entry name" value="Ester_Hydrolysis_Enzymes"/>
</dbReference>